<dbReference type="InterPro" id="IPR014330">
    <property type="entry name" value="RNA-bd_S4-rel_YaaA"/>
</dbReference>
<gene>
    <name evidence="2" type="ORF">GCM10007416_19810</name>
</gene>
<dbReference type="CDD" id="cd00165">
    <property type="entry name" value="S4"/>
    <property type="match status" value="1"/>
</dbReference>
<proteinExistence type="predicted"/>
<evidence type="ECO:0000256" key="1">
    <source>
        <dbReference type="PROSITE-ProRule" id="PRU00182"/>
    </source>
</evidence>
<dbReference type="RefSeq" id="WP_188432399.1">
    <property type="nucleotide sequence ID" value="NZ_BMEX01000005.1"/>
</dbReference>
<dbReference type="PROSITE" id="PS50889">
    <property type="entry name" value="S4"/>
    <property type="match status" value="1"/>
</dbReference>
<protein>
    <recommendedName>
        <fullName evidence="4">S4 domain protein YaaA</fullName>
    </recommendedName>
</protein>
<sequence>MKQVTIQTDSITLGQLLKKLDILATGGQAKHFLSENRVLVNGELEVRRGRKLYPQDQVVIEGYGNISLVARD</sequence>
<organism evidence="2 3">
    <name type="scientific">Kroppenstedtia guangzhouensis</name>
    <dbReference type="NCBI Taxonomy" id="1274356"/>
    <lineage>
        <taxon>Bacteria</taxon>
        <taxon>Bacillati</taxon>
        <taxon>Bacillota</taxon>
        <taxon>Bacilli</taxon>
        <taxon>Bacillales</taxon>
        <taxon>Thermoactinomycetaceae</taxon>
        <taxon>Kroppenstedtia</taxon>
    </lineage>
</organism>
<dbReference type="NCBIfam" id="TIGR02988">
    <property type="entry name" value="YaaA_near_RecF"/>
    <property type="match status" value="1"/>
</dbReference>
<evidence type="ECO:0000313" key="3">
    <source>
        <dbReference type="Proteomes" id="UP000617979"/>
    </source>
</evidence>
<name>A0ABQ1GN17_9BACL</name>
<dbReference type="EMBL" id="BMEX01000005">
    <property type="protein sequence ID" value="GGA46695.1"/>
    <property type="molecule type" value="Genomic_DNA"/>
</dbReference>
<dbReference type="InterPro" id="IPR036986">
    <property type="entry name" value="S4_RNA-bd_sf"/>
</dbReference>
<keyword evidence="1" id="KW-0694">RNA-binding</keyword>
<evidence type="ECO:0000313" key="2">
    <source>
        <dbReference type="EMBL" id="GGA46695.1"/>
    </source>
</evidence>
<reference evidence="3" key="1">
    <citation type="journal article" date="2019" name="Int. J. Syst. Evol. Microbiol.">
        <title>The Global Catalogue of Microorganisms (GCM) 10K type strain sequencing project: providing services to taxonomists for standard genome sequencing and annotation.</title>
        <authorList>
            <consortium name="The Broad Institute Genomics Platform"/>
            <consortium name="The Broad Institute Genome Sequencing Center for Infectious Disease"/>
            <person name="Wu L."/>
            <person name="Ma J."/>
        </authorList>
    </citation>
    <scope>NUCLEOTIDE SEQUENCE [LARGE SCALE GENOMIC DNA]</scope>
    <source>
        <strain evidence="3">CGMCC 1.12404</strain>
    </source>
</reference>
<dbReference type="SUPFAM" id="SSF55174">
    <property type="entry name" value="Alpha-L RNA-binding motif"/>
    <property type="match status" value="1"/>
</dbReference>
<accession>A0ABQ1GN17</accession>
<comment type="caution">
    <text evidence="2">The sequence shown here is derived from an EMBL/GenBank/DDBJ whole genome shotgun (WGS) entry which is preliminary data.</text>
</comment>
<keyword evidence="3" id="KW-1185">Reference proteome</keyword>
<dbReference type="Gene3D" id="3.10.290.10">
    <property type="entry name" value="RNA-binding S4 domain"/>
    <property type="match status" value="1"/>
</dbReference>
<evidence type="ECO:0008006" key="4">
    <source>
        <dbReference type="Google" id="ProtNLM"/>
    </source>
</evidence>
<dbReference type="Proteomes" id="UP000617979">
    <property type="component" value="Unassembled WGS sequence"/>
</dbReference>
<dbReference type="Pfam" id="PF13275">
    <property type="entry name" value="S4_2"/>
    <property type="match status" value="1"/>
</dbReference>